<organism evidence="2 3">
    <name type="scientific">Liparis tanakae</name>
    <name type="common">Tanaka's snailfish</name>
    <dbReference type="NCBI Taxonomy" id="230148"/>
    <lineage>
        <taxon>Eukaryota</taxon>
        <taxon>Metazoa</taxon>
        <taxon>Chordata</taxon>
        <taxon>Craniata</taxon>
        <taxon>Vertebrata</taxon>
        <taxon>Euteleostomi</taxon>
        <taxon>Actinopterygii</taxon>
        <taxon>Neopterygii</taxon>
        <taxon>Teleostei</taxon>
        <taxon>Neoteleostei</taxon>
        <taxon>Acanthomorphata</taxon>
        <taxon>Eupercaria</taxon>
        <taxon>Perciformes</taxon>
        <taxon>Cottioidei</taxon>
        <taxon>Cottales</taxon>
        <taxon>Liparidae</taxon>
        <taxon>Liparis</taxon>
    </lineage>
</organism>
<dbReference type="EMBL" id="SRLO01001021">
    <property type="protein sequence ID" value="TNN42652.1"/>
    <property type="molecule type" value="Genomic_DNA"/>
</dbReference>
<name>A0A4Z2FQM5_9TELE</name>
<protein>
    <submittedName>
        <fullName evidence="2">Uncharacterized protein</fullName>
    </submittedName>
</protein>
<evidence type="ECO:0000313" key="3">
    <source>
        <dbReference type="Proteomes" id="UP000314294"/>
    </source>
</evidence>
<gene>
    <name evidence="2" type="ORF">EYF80_047149</name>
</gene>
<evidence type="ECO:0000256" key="1">
    <source>
        <dbReference type="SAM" id="MobiDB-lite"/>
    </source>
</evidence>
<evidence type="ECO:0000313" key="2">
    <source>
        <dbReference type="EMBL" id="TNN42652.1"/>
    </source>
</evidence>
<reference evidence="2 3" key="1">
    <citation type="submission" date="2019-03" db="EMBL/GenBank/DDBJ databases">
        <title>First draft genome of Liparis tanakae, snailfish: a comprehensive survey of snailfish specific genes.</title>
        <authorList>
            <person name="Kim W."/>
            <person name="Song I."/>
            <person name="Jeong J.-H."/>
            <person name="Kim D."/>
            <person name="Kim S."/>
            <person name="Ryu S."/>
            <person name="Song J.Y."/>
            <person name="Lee S.K."/>
        </authorList>
    </citation>
    <scope>NUCLEOTIDE SEQUENCE [LARGE SCALE GENOMIC DNA]</scope>
    <source>
        <tissue evidence="2">Muscle</tissue>
    </source>
</reference>
<sequence>MNADFPSLKCRPLTDKFFFSYCILLPPCLLQQHTTTLRHLHARTLARGRARDPTPTPDTDARPPTDGALSAVRTRTKSGENLLVSGRTSQGRRRKTDYGDLVNDMEVGALPAAHPPSLLSDYSTSGLVRGCFSGGGGGVDRLSLSLGSVCVDGRSGVAVMMRVDQF</sequence>
<proteinExistence type="predicted"/>
<feature type="region of interest" description="Disordered" evidence="1">
    <location>
        <begin position="45"/>
        <end position="70"/>
    </location>
</feature>
<dbReference type="Proteomes" id="UP000314294">
    <property type="component" value="Unassembled WGS sequence"/>
</dbReference>
<dbReference type="AlphaFoldDB" id="A0A4Z2FQM5"/>
<comment type="caution">
    <text evidence="2">The sequence shown here is derived from an EMBL/GenBank/DDBJ whole genome shotgun (WGS) entry which is preliminary data.</text>
</comment>
<accession>A0A4Z2FQM5</accession>
<keyword evidence="3" id="KW-1185">Reference proteome</keyword>